<evidence type="ECO:0000256" key="6">
    <source>
        <dbReference type="ARBA" id="ARBA00034303"/>
    </source>
</evidence>
<dbReference type="GeneID" id="114659053"/>
<keyword evidence="3 7" id="KW-1133">Transmembrane helix</keyword>
<dbReference type="Pfam" id="PF05705">
    <property type="entry name" value="DUF829"/>
    <property type="match status" value="1"/>
</dbReference>
<keyword evidence="9" id="KW-1185">Reference proteome</keyword>
<evidence type="ECO:0000256" key="7">
    <source>
        <dbReference type="SAM" id="Phobius"/>
    </source>
</evidence>
<dbReference type="Gene3D" id="3.40.50.1820">
    <property type="entry name" value="alpha/beta hydrolase"/>
    <property type="match status" value="1"/>
</dbReference>
<gene>
    <name evidence="8" type="primary">TMEM53</name>
    <name evidence="8" type="synonym">tmem53</name>
</gene>
<evidence type="ECO:0000256" key="1">
    <source>
        <dbReference type="ARBA" id="ARBA00007387"/>
    </source>
</evidence>
<evidence type="ECO:0000256" key="3">
    <source>
        <dbReference type="ARBA" id="ARBA00022989"/>
    </source>
</evidence>
<dbReference type="PANTHER" id="PTHR12265:SF30">
    <property type="entry name" value="TRANSMEMBRANE PROTEIN 53"/>
    <property type="match status" value="1"/>
</dbReference>
<evidence type="ECO:0000313" key="8">
    <source>
        <dbReference type="Ensembl" id="ENSECRP00000013408.1"/>
    </source>
</evidence>
<protein>
    <submittedName>
        <fullName evidence="8">Transmembrane protein 53</fullName>
    </submittedName>
</protein>
<comment type="subcellular location">
    <subcellularLocation>
        <location evidence="6">Nucleus outer membrane</location>
        <topology evidence="6">Single-pass membrane protein</topology>
    </subcellularLocation>
</comment>
<organism evidence="8 9">
    <name type="scientific">Erpetoichthys calabaricus</name>
    <name type="common">Rope fish</name>
    <name type="synonym">Calamoichthys calabaricus</name>
    <dbReference type="NCBI Taxonomy" id="27687"/>
    <lineage>
        <taxon>Eukaryota</taxon>
        <taxon>Metazoa</taxon>
        <taxon>Chordata</taxon>
        <taxon>Craniata</taxon>
        <taxon>Vertebrata</taxon>
        <taxon>Euteleostomi</taxon>
        <taxon>Actinopterygii</taxon>
        <taxon>Polypteriformes</taxon>
        <taxon>Polypteridae</taxon>
        <taxon>Erpetoichthys</taxon>
    </lineage>
</organism>
<name>A0A8C4S7I3_ERPCA</name>
<reference evidence="8" key="1">
    <citation type="submission" date="2021-06" db="EMBL/GenBank/DDBJ databases">
        <authorList>
            <consortium name="Wellcome Sanger Institute Data Sharing"/>
        </authorList>
    </citation>
    <scope>NUCLEOTIDE SEQUENCE [LARGE SCALE GENOMIC DNA]</scope>
</reference>
<dbReference type="GeneTree" id="ENSGT00390000000715"/>
<dbReference type="SUPFAM" id="SSF53474">
    <property type="entry name" value="alpha/beta-Hydrolases"/>
    <property type="match status" value="1"/>
</dbReference>
<reference evidence="8" key="3">
    <citation type="submission" date="2025-09" db="UniProtKB">
        <authorList>
            <consortium name="Ensembl"/>
        </authorList>
    </citation>
    <scope>IDENTIFICATION</scope>
</reference>
<keyword evidence="4 7" id="KW-0472">Membrane</keyword>
<reference evidence="8" key="2">
    <citation type="submission" date="2025-08" db="UniProtKB">
        <authorList>
            <consortium name="Ensembl"/>
        </authorList>
    </citation>
    <scope>IDENTIFICATION</scope>
</reference>
<keyword evidence="2 7" id="KW-0812">Transmembrane</keyword>
<dbReference type="InterPro" id="IPR029058">
    <property type="entry name" value="AB_hydrolase_fold"/>
</dbReference>
<evidence type="ECO:0000256" key="5">
    <source>
        <dbReference type="ARBA" id="ARBA00023242"/>
    </source>
</evidence>
<evidence type="ECO:0000256" key="2">
    <source>
        <dbReference type="ARBA" id="ARBA00022692"/>
    </source>
</evidence>
<dbReference type="GO" id="GO:0005640">
    <property type="term" value="C:nuclear outer membrane"/>
    <property type="evidence" value="ECO:0007669"/>
    <property type="project" value="UniProtKB-SubCell"/>
</dbReference>
<dbReference type="Ensembl" id="ENSECRT00000013641.1">
    <property type="protein sequence ID" value="ENSECRP00000013408.1"/>
    <property type="gene ID" value="ENSECRG00000008943.1"/>
</dbReference>
<keyword evidence="5" id="KW-0539">Nucleus</keyword>
<comment type="similarity">
    <text evidence="1">Belongs to the TMEM53 family.</text>
</comment>
<evidence type="ECO:0000313" key="9">
    <source>
        <dbReference type="Proteomes" id="UP000694620"/>
    </source>
</evidence>
<evidence type="ECO:0000256" key="4">
    <source>
        <dbReference type="ARBA" id="ARBA00023136"/>
    </source>
</evidence>
<dbReference type="OrthoDB" id="77878at2759"/>
<dbReference type="RefSeq" id="XP_028667097.1">
    <property type="nucleotide sequence ID" value="XM_028811264.2"/>
</dbReference>
<dbReference type="PANTHER" id="PTHR12265">
    <property type="entry name" value="TRANSMEMBRANE PROTEIN 53"/>
    <property type="match status" value="1"/>
</dbReference>
<dbReference type="Proteomes" id="UP000694620">
    <property type="component" value="Chromosome 10"/>
</dbReference>
<dbReference type="InterPro" id="IPR008547">
    <property type="entry name" value="DUF829_TMEM53"/>
</dbReference>
<dbReference type="CTD" id="79639"/>
<feature type="transmembrane region" description="Helical" evidence="7">
    <location>
        <begin position="162"/>
        <end position="182"/>
    </location>
</feature>
<dbReference type="AlphaFoldDB" id="A0A8C4S7I3"/>
<accession>A0A8C4S7I3</accession>
<proteinExistence type="inferred from homology"/>
<sequence length="285" mass="32369">MGDSGLDYNIVFPEPYASEKYWFGRKEPVVILLGWAGCKDKHLAKYSSLYNKQGCIAIRYTAPSKAVFLYEPFGSKQLLSIAGKLLDLLLDYEVQENPLLFHVFSNGGFMLYRYIAQLLHSDPQFKNLKVVGTVVDSAPGNQNVVGSVRALNATLGTNTHLVIRYLALAIFTCMVFMLRVLLYSITKHIHENHFDAMLKEPSNWPHLYLYSKADRVIDHRDVERMVKARQQQGFPIKSVDFVTSEHVSHLRMFPELYSKHCIAFLDSCMLSSAGARIKVFSAAHK</sequence>